<evidence type="ECO:0000313" key="10">
    <source>
        <dbReference type="EMBL" id="SFT06086.1"/>
    </source>
</evidence>
<dbReference type="GO" id="GO:0005886">
    <property type="term" value="C:plasma membrane"/>
    <property type="evidence" value="ECO:0007669"/>
    <property type="project" value="UniProtKB-SubCell"/>
</dbReference>
<evidence type="ECO:0000256" key="1">
    <source>
        <dbReference type="ARBA" id="ARBA00004651"/>
    </source>
</evidence>
<dbReference type="RefSeq" id="WP_092429319.1">
    <property type="nucleotide sequence ID" value="NZ_FNCL01000014.1"/>
</dbReference>
<keyword evidence="3 8" id="KW-0813">Transport</keyword>
<feature type="transmembrane region" description="Helical" evidence="8">
    <location>
        <begin position="113"/>
        <end position="135"/>
    </location>
</feature>
<dbReference type="STRING" id="311180.SAMN04488050_10992"/>
<evidence type="ECO:0000256" key="7">
    <source>
        <dbReference type="ARBA" id="ARBA00023136"/>
    </source>
</evidence>
<dbReference type="PROSITE" id="PS50928">
    <property type="entry name" value="ABC_TM1"/>
    <property type="match status" value="1"/>
</dbReference>
<dbReference type="CDD" id="cd06261">
    <property type="entry name" value="TM_PBP2"/>
    <property type="match status" value="1"/>
</dbReference>
<feature type="transmembrane region" description="Helical" evidence="8">
    <location>
        <begin position="258"/>
        <end position="279"/>
    </location>
</feature>
<evidence type="ECO:0000313" key="11">
    <source>
        <dbReference type="Proteomes" id="UP000199392"/>
    </source>
</evidence>
<dbReference type="OrthoDB" id="9807047at2"/>
<name>A0A1I6UXA1_9RHOB</name>
<dbReference type="AlphaFoldDB" id="A0A1I6UXA1"/>
<feature type="transmembrane region" description="Helical" evidence="8">
    <location>
        <begin position="81"/>
        <end position="101"/>
    </location>
</feature>
<dbReference type="EMBL" id="FOZW01000009">
    <property type="protein sequence ID" value="SFT06086.1"/>
    <property type="molecule type" value="Genomic_DNA"/>
</dbReference>
<gene>
    <name evidence="10" type="ORF">SAMN04488050_10992</name>
</gene>
<keyword evidence="5 8" id="KW-0812">Transmembrane</keyword>
<dbReference type="InterPro" id="IPR035906">
    <property type="entry name" value="MetI-like_sf"/>
</dbReference>
<dbReference type="Gene3D" id="1.10.3720.10">
    <property type="entry name" value="MetI-like"/>
    <property type="match status" value="1"/>
</dbReference>
<protein>
    <submittedName>
        <fullName evidence="10">Putative spermidine/putrescine transport system permease protein</fullName>
    </submittedName>
</protein>
<evidence type="ECO:0000256" key="8">
    <source>
        <dbReference type="RuleBase" id="RU363032"/>
    </source>
</evidence>
<dbReference type="Pfam" id="PF00528">
    <property type="entry name" value="BPD_transp_1"/>
    <property type="match status" value="1"/>
</dbReference>
<feature type="domain" description="ABC transmembrane type-1" evidence="9">
    <location>
        <begin position="75"/>
        <end position="279"/>
    </location>
</feature>
<keyword evidence="4" id="KW-1003">Cell membrane</keyword>
<keyword evidence="7 8" id="KW-0472">Membrane</keyword>
<dbReference type="PANTHER" id="PTHR42929:SF5">
    <property type="entry name" value="ABC TRANSPORTER PERMEASE PROTEIN"/>
    <property type="match status" value="1"/>
</dbReference>
<dbReference type="InterPro" id="IPR000515">
    <property type="entry name" value="MetI-like"/>
</dbReference>
<comment type="similarity">
    <text evidence="2">Belongs to the binding-protein-dependent transport system permease family. CysTW subfamily.</text>
</comment>
<evidence type="ECO:0000256" key="2">
    <source>
        <dbReference type="ARBA" id="ARBA00007069"/>
    </source>
</evidence>
<evidence type="ECO:0000256" key="3">
    <source>
        <dbReference type="ARBA" id="ARBA00022448"/>
    </source>
</evidence>
<evidence type="ECO:0000256" key="4">
    <source>
        <dbReference type="ARBA" id="ARBA00022475"/>
    </source>
</evidence>
<keyword evidence="11" id="KW-1185">Reference proteome</keyword>
<accession>A0A1I6UXA1</accession>
<evidence type="ECO:0000256" key="6">
    <source>
        <dbReference type="ARBA" id="ARBA00022989"/>
    </source>
</evidence>
<dbReference type="Proteomes" id="UP000199392">
    <property type="component" value="Unassembled WGS sequence"/>
</dbReference>
<keyword evidence="6 8" id="KW-1133">Transmembrane helix</keyword>
<feature type="transmembrane region" description="Helical" evidence="8">
    <location>
        <begin position="155"/>
        <end position="176"/>
    </location>
</feature>
<reference evidence="11" key="1">
    <citation type="submission" date="2016-10" db="EMBL/GenBank/DDBJ databases">
        <authorList>
            <person name="Varghese N."/>
            <person name="Submissions S."/>
        </authorList>
    </citation>
    <scope>NUCLEOTIDE SEQUENCE [LARGE SCALE GENOMIC DNA]</scope>
    <source>
        <strain evidence="11">DSM 26894</strain>
    </source>
</reference>
<sequence length="292" mass="31591">MTTADLGGAPGRTMPRWLRLSWLMGPGFVLVVLPFLGAMIMLAAYSLNYRDDNGMGLGGSIWREFLTDPFSWQVLWNSVRIAGLATIFTLIVAYPTAAALLKVRNRTWRTLAYVALFSPLLMSVVSRSYGWLLLLSDNGFVNQMFGALGLGPYRLIFNETGVIIAIVHVILPYAVLPILNIMTQVPPIYGEAAKDLGAGGWALFRRVTLPLTLPGVIVAAEIVFALSISAFVTPSLLGGGRVLTLSRLVYDNIGLVEWGLAAVQAIVLLATALAALFVLERMNRATHAGKGD</sequence>
<dbReference type="SUPFAM" id="SSF161098">
    <property type="entry name" value="MetI-like"/>
    <property type="match status" value="1"/>
</dbReference>
<dbReference type="PANTHER" id="PTHR42929">
    <property type="entry name" value="INNER MEMBRANE ABC TRANSPORTER PERMEASE PROTEIN YDCU-RELATED-RELATED"/>
    <property type="match status" value="1"/>
</dbReference>
<organism evidence="10 11">
    <name type="scientific">Alloyangia pacifica</name>
    <dbReference type="NCBI Taxonomy" id="311180"/>
    <lineage>
        <taxon>Bacteria</taxon>
        <taxon>Pseudomonadati</taxon>
        <taxon>Pseudomonadota</taxon>
        <taxon>Alphaproteobacteria</taxon>
        <taxon>Rhodobacterales</taxon>
        <taxon>Roseobacteraceae</taxon>
        <taxon>Alloyangia</taxon>
    </lineage>
</organism>
<feature type="transmembrane region" description="Helical" evidence="8">
    <location>
        <begin position="211"/>
        <end position="238"/>
    </location>
</feature>
<evidence type="ECO:0000259" key="9">
    <source>
        <dbReference type="PROSITE" id="PS50928"/>
    </source>
</evidence>
<comment type="subcellular location">
    <subcellularLocation>
        <location evidence="1 8">Cell membrane</location>
        <topology evidence="1 8">Multi-pass membrane protein</topology>
    </subcellularLocation>
</comment>
<feature type="transmembrane region" description="Helical" evidence="8">
    <location>
        <begin position="20"/>
        <end position="45"/>
    </location>
</feature>
<proteinExistence type="inferred from homology"/>
<evidence type="ECO:0000256" key="5">
    <source>
        <dbReference type="ARBA" id="ARBA00022692"/>
    </source>
</evidence>
<dbReference type="GO" id="GO:0055085">
    <property type="term" value="P:transmembrane transport"/>
    <property type="evidence" value="ECO:0007669"/>
    <property type="project" value="InterPro"/>
</dbReference>